<proteinExistence type="predicted"/>
<reference evidence="1" key="1">
    <citation type="journal article" date="2019" name="bioRxiv">
        <title>The Genome of the Zebra Mussel, Dreissena polymorpha: A Resource for Invasive Species Research.</title>
        <authorList>
            <person name="McCartney M.A."/>
            <person name="Auch B."/>
            <person name="Kono T."/>
            <person name="Mallez S."/>
            <person name="Zhang Y."/>
            <person name="Obille A."/>
            <person name="Becker A."/>
            <person name="Abrahante J.E."/>
            <person name="Garbe J."/>
            <person name="Badalamenti J.P."/>
            <person name="Herman A."/>
            <person name="Mangelson H."/>
            <person name="Liachko I."/>
            <person name="Sullivan S."/>
            <person name="Sone E.D."/>
            <person name="Koren S."/>
            <person name="Silverstein K.A.T."/>
            <person name="Beckman K.B."/>
            <person name="Gohl D.M."/>
        </authorList>
    </citation>
    <scope>NUCLEOTIDE SEQUENCE</scope>
    <source>
        <strain evidence="1">Duluth1</strain>
        <tissue evidence="1">Whole animal</tissue>
    </source>
</reference>
<sequence length="78" mass="8592">IHQNGKVSRERVPSCRTEVKVMGRDSRVFPTGPSPVSECFETEAEITLELITMEELSAPSFVPCLDVVVEQIGDSDIV</sequence>
<dbReference type="Proteomes" id="UP000828390">
    <property type="component" value="Unassembled WGS sequence"/>
</dbReference>
<dbReference type="EMBL" id="JAIWYP010000016">
    <property type="protein sequence ID" value="KAH3697018.1"/>
    <property type="molecule type" value="Genomic_DNA"/>
</dbReference>
<evidence type="ECO:0000313" key="1">
    <source>
        <dbReference type="EMBL" id="KAH3697018.1"/>
    </source>
</evidence>
<name>A0A9D3YAN7_DREPO</name>
<feature type="non-terminal residue" evidence="1">
    <location>
        <position position="78"/>
    </location>
</feature>
<comment type="caution">
    <text evidence="1">The sequence shown here is derived from an EMBL/GenBank/DDBJ whole genome shotgun (WGS) entry which is preliminary data.</text>
</comment>
<dbReference type="AlphaFoldDB" id="A0A9D3YAN7"/>
<reference evidence="1" key="2">
    <citation type="submission" date="2020-11" db="EMBL/GenBank/DDBJ databases">
        <authorList>
            <person name="McCartney M.A."/>
            <person name="Auch B."/>
            <person name="Kono T."/>
            <person name="Mallez S."/>
            <person name="Becker A."/>
            <person name="Gohl D.M."/>
            <person name="Silverstein K.A.T."/>
            <person name="Koren S."/>
            <person name="Bechman K.B."/>
            <person name="Herman A."/>
            <person name="Abrahante J.E."/>
            <person name="Garbe J."/>
        </authorList>
    </citation>
    <scope>NUCLEOTIDE SEQUENCE</scope>
    <source>
        <strain evidence="1">Duluth1</strain>
        <tissue evidence="1">Whole animal</tissue>
    </source>
</reference>
<evidence type="ECO:0000313" key="2">
    <source>
        <dbReference type="Proteomes" id="UP000828390"/>
    </source>
</evidence>
<protein>
    <submittedName>
        <fullName evidence="1">Uncharacterized protein</fullName>
    </submittedName>
</protein>
<accession>A0A9D3YAN7</accession>
<keyword evidence="2" id="KW-1185">Reference proteome</keyword>
<gene>
    <name evidence="1" type="ORF">DPMN_084503</name>
</gene>
<organism evidence="1 2">
    <name type="scientific">Dreissena polymorpha</name>
    <name type="common">Zebra mussel</name>
    <name type="synonym">Mytilus polymorpha</name>
    <dbReference type="NCBI Taxonomy" id="45954"/>
    <lineage>
        <taxon>Eukaryota</taxon>
        <taxon>Metazoa</taxon>
        <taxon>Spiralia</taxon>
        <taxon>Lophotrochozoa</taxon>
        <taxon>Mollusca</taxon>
        <taxon>Bivalvia</taxon>
        <taxon>Autobranchia</taxon>
        <taxon>Heteroconchia</taxon>
        <taxon>Euheterodonta</taxon>
        <taxon>Imparidentia</taxon>
        <taxon>Neoheterodontei</taxon>
        <taxon>Myida</taxon>
        <taxon>Dreissenoidea</taxon>
        <taxon>Dreissenidae</taxon>
        <taxon>Dreissena</taxon>
    </lineage>
</organism>